<keyword evidence="5" id="KW-1185">Reference proteome</keyword>
<dbReference type="GO" id="GO:0008654">
    <property type="term" value="P:phospholipid biosynthetic process"/>
    <property type="evidence" value="ECO:0007669"/>
    <property type="project" value="InterPro"/>
</dbReference>
<evidence type="ECO:0000256" key="3">
    <source>
        <dbReference type="SAM" id="Phobius"/>
    </source>
</evidence>
<dbReference type="InterPro" id="IPR043130">
    <property type="entry name" value="CDP-OH_PTrfase_TM_dom"/>
</dbReference>
<reference evidence="4 5" key="1">
    <citation type="submission" date="2018-06" db="EMBL/GenBank/DDBJ databases">
        <title>Flavobacterium sp IMCC34762, genome.</title>
        <authorList>
            <person name="Joung Y."/>
            <person name="Cho J."/>
            <person name="Song J."/>
        </authorList>
    </citation>
    <scope>NUCLEOTIDE SEQUENCE [LARGE SCALE GENOMIC DNA]</scope>
    <source>
        <strain evidence="4 5">IMCC34762</strain>
    </source>
</reference>
<keyword evidence="1 2" id="KW-0808">Transferase</keyword>
<dbReference type="InterPro" id="IPR000462">
    <property type="entry name" value="CDP-OH_P_trans"/>
</dbReference>
<evidence type="ECO:0000313" key="5">
    <source>
        <dbReference type="Proteomes" id="UP000249177"/>
    </source>
</evidence>
<name>A0A2W7UHU7_9FLAO</name>
<comment type="similarity">
    <text evidence="2">Belongs to the CDP-alcohol phosphatidyltransferase class-I family.</text>
</comment>
<evidence type="ECO:0000256" key="2">
    <source>
        <dbReference type="RuleBase" id="RU003750"/>
    </source>
</evidence>
<keyword evidence="3" id="KW-0812">Transmembrane</keyword>
<dbReference type="GO" id="GO:0016020">
    <property type="term" value="C:membrane"/>
    <property type="evidence" value="ECO:0007669"/>
    <property type="project" value="InterPro"/>
</dbReference>
<feature type="transmembrane region" description="Helical" evidence="3">
    <location>
        <begin position="96"/>
        <end position="113"/>
    </location>
</feature>
<sequence>MNKRNQYIVNAITLYRIVAAPILLVLIFAKQLDLFKWLLAISFFTDLIDGYLARKCKAVSILGSRLDSIGDDLTVLAAVIGLFVFKSEFINKEFVILMMLFFLYAFQTLFALIRYRKISSFHTYLAKSAAILQGAFFILIFLLPEPLYFLFYIAAAVTGIELTEEIILVALLPRWEVNVKGLFWVLKREKHSKT</sequence>
<keyword evidence="3" id="KW-1133">Transmembrane helix</keyword>
<dbReference type="InterPro" id="IPR048254">
    <property type="entry name" value="CDP_ALCOHOL_P_TRANSF_CS"/>
</dbReference>
<dbReference type="AlphaFoldDB" id="A0A2W7UHU7"/>
<dbReference type="Gene3D" id="1.20.120.1760">
    <property type="match status" value="1"/>
</dbReference>
<protein>
    <submittedName>
        <fullName evidence="4">CDP-alcohol phosphatidyltransferase family protein</fullName>
    </submittedName>
</protein>
<dbReference type="Pfam" id="PF01066">
    <property type="entry name" value="CDP-OH_P_transf"/>
    <property type="match status" value="1"/>
</dbReference>
<keyword evidence="3" id="KW-0472">Membrane</keyword>
<dbReference type="RefSeq" id="WP_111408863.1">
    <property type="nucleotide sequence ID" value="NZ_QKXH01000002.1"/>
</dbReference>
<dbReference type="OrthoDB" id="9785031at2"/>
<evidence type="ECO:0000313" key="4">
    <source>
        <dbReference type="EMBL" id="PZX94767.1"/>
    </source>
</evidence>
<dbReference type="GO" id="GO:0016780">
    <property type="term" value="F:phosphotransferase activity, for other substituted phosphate groups"/>
    <property type="evidence" value="ECO:0007669"/>
    <property type="project" value="InterPro"/>
</dbReference>
<dbReference type="Proteomes" id="UP000249177">
    <property type="component" value="Unassembled WGS sequence"/>
</dbReference>
<dbReference type="PROSITE" id="PS00379">
    <property type="entry name" value="CDP_ALCOHOL_P_TRANSF"/>
    <property type="match status" value="1"/>
</dbReference>
<dbReference type="EMBL" id="QKXH01000002">
    <property type="protein sequence ID" value="PZX94767.1"/>
    <property type="molecule type" value="Genomic_DNA"/>
</dbReference>
<organism evidence="4 5">
    <name type="scientific">Flavobacterium aquariorum</name>
    <dbReference type="NCBI Taxonomy" id="2217670"/>
    <lineage>
        <taxon>Bacteria</taxon>
        <taxon>Pseudomonadati</taxon>
        <taxon>Bacteroidota</taxon>
        <taxon>Flavobacteriia</taxon>
        <taxon>Flavobacteriales</taxon>
        <taxon>Flavobacteriaceae</taxon>
        <taxon>Flavobacterium</taxon>
    </lineage>
</organism>
<comment type="caution">
    <text evidence="4">The sequence shown here is derived from an EMBL/GenBank/DDBJ whole genome shotgun (WGS) entry which is preliminary data.</text>
</comment>
<accession>A0A2W7UHU7</accession>
<proteinExistence type="inferred from homology"/>
<feature type="transmembrane region" description="Helical" evidence="3">
    <location>
        <begin position="7"/>
        <end position="28"/>
    </location>
</feature>
<evidence type="ECO:0000256" key="1">
    <source>
        <dbReference type="ARBA" id="ARBA00022679"/>
    </source>
</evidence>
<gene>
    <name evidence="4" type="ORF">DOS84_04230</name>
</gene>